<dbReference type="RefSeq" id="WP_091285721.1">
    <property type="nucleotide sequence ID" value="NZ_FAOZ01000042.1"/>
</dbReference>
<dbReference type="PANTHER" id="PTHR38445:SF7">
    <property type="entry name" value="GNTR-FAMILY TRANSCRIPTIONAL REGULATOR"/>
    <property type="match status" value="1"/>
</dbReference>
<dbReference type="InterPro" id="IPR000524">
    <property type="entry name" value="Tscrpt_reg_HTH_GntR"/>
</dbReference>
<feature type="domain" description="HTH gntR-type" evidence="4">
    <location>
        <begin position="10"/>
        <end position="78"/>
    </location>
</feature>
<evidence type="ECO:0000313" key="5">
    <source>
        <dbReference type="EMBL" id="CUU60574.1"/>
    </source>
</evidence>
<keyword evidence="2 5" id="KW-0238">DNA-binding</keyword>
<dbReference type="SUPFAM" id="SSF46785">
    <property type="entry name" value="Winged helix' DNA-binding domain"/>
    <property type="match status" value="1"/>
</dbReference>
<dbReference type="SMART" id="SM00345">
    <property type="entry name" value="HTH_GNTR"/>
    <property type="match status" value="1"/>
</dbReference>
<dbReference type="Proteomes" id="UP000198802">
    <property type="component" value="Unassembled WGS sequence"/>
</dbReference>
<dbReference type="AlphaFoldDB" id="A0A0S4QZL6"/>
<dbReference type="Pfam" id="PF00392">
    <property type="entry name" value="GntR"/>
    <property type="match status" value="1"/>
</dbReference>
<dbReference type="InterPro" id="IPR036390">
    <property type="entry name" value="WH_DNA-bd_sf"/>
</dbReference>
<accession>A0A0S4QZL6</accession>
<dbReference type="GO" id="GO:0003677">
    <property type="term" value="F:DNA binding"/>
    <property type="evidence" value="ECO:0007669"/>
    <property type="project" value="UniProtKB-KW"/>
</dbReference>
<evidence type="ECO:0000256" key="2">
    <source>
        <dbReference type="ARBA" id="ARBA00023125"/>
    </source>
</evidence>
<keyword evidence="3" id="KW-0804">Transcription</keyword>
<dbReference type="CDD" id="cd07377">
    <property type="entry name" value="WHTH_GntR"/>
    <property type="match status" value="1"/>
</dbReference>
<dbReference type="PANTHER" id="PTHR38445">
    <property type="entry name" value="HTH-TYPE TRANSCRIPTIONAL REPRESSOR YTRA"/>
    <property type="match status" value="1"/>
</dbReference>
<evidence type="ECO:0000313" key="6">
    <source>
        <dbReference type="Proteomes" id="UP000198802"/>
    </source>
</evidence>
<evidence type="ECO:0000256" key="1">
    <source>
        <dbReference type="ARBA" id="ARBA00023015"/>
    </source>
</evidence>
<dbReference type="InterPro" id="IPR036388">
    <property type="entry name" value="WH-like_DNA-bd_sf"/>
</dbReference>
<dbReference type="PROSITE" id="PS50949">
    <property type="entry name" value="HTH_GNTR"/>
    <property type="match status" value="1"/>
</dbReference>
<evidence type="ECO:0000259" key="4">
    <source>
        <dbReference type="PROSITE" id="PS50949"/>
    </source>
</evidence>
<organism evidence="5 6">
    <name type="scientific">Parafrankia irregularis</name>
    <dbReference type="NCBI Taxonomy" id="795642"/>
    <lineage>
        <taxon>Bacteria</taxon>
        <taxon>Bacillati</taxon>
        <taxon>Actinomycetota</taxon>
        <taxon>Actinomycetes</taxon>
        <taxon>Frankiales</taxon>
        <taxon>Frankiaceae</taxon>
        <taxon>Parafrankia</taxon>
    </lineage>
</organism>
<reference evidence="6" key="1">
    <citation type="submission" date="2015-11" db="EMBL/GenBank/DDBJ databases">
        <authorList>
            <person name="Varghese N."/>
        </authorList>
    </citation>
    <scope>NUCLEOTIDE SEQUENCE [LARGE SCALE GENOMIC DNA]</scope>
    <source>
        <strain evidence="6">DSM 45899</strain>
    </source>
</reference>
<keyword evidence="6" id="KW-1185">Reference proteome</keyword>
<sequence>MLWRLDPNEGALGAQIEANVRRAILEGTLTEGERLPTAADLAATLGVNANTVLTAYRALRHEGLLEFRRGRGVTVRAGHTDQHVILDAVRRLVEVGQTYGYSTSQLAELVRRA</sequence>
<dbReference type="Gene3D" id="1.10.10.10">
    <property type="entry name" value="Winged helix-like DNA-binding domain superfamily/Winged helix DNA-binding domain"/>
    <property type="match status" value="1"/>
</dbReference>
<dbReference type="EMBL" id="FAOZ01000042">
    <property type="protein sequence ID" value="CUU60574.1"/>
    <property type="molecule type" value="Genomic_DNA"/>
</dbReference>
<proteinExistence type="predicted"/>
<name>A0A0S4QZL6_9ACTN</name>
<keyword evidence="1" id="KW-0805">Transcription regulation</keyword>
<gene>
    <name evidence="5" type="ORF">Ga0074812_14252</name>
</gene>
<dbReference type="GO" id="GO:0003700">
    <property type="term" value="F:DNA-binding transcription factor activity"/>
    <property type="evidence" value="ECO:0007669"/>
    <property type="project" value="InterPro"/>
</dbReference>
<evidence type="ECO:0000256" key="3">
    <source>
        <dbReference type="ARBA" id="ARBA00023163"/>
    </source>
</evidence>
<protein>
    <submittedName>
        <fullName evidence="5">DNA-binding transcriptional regulator YhcF, GntR family</fullName>
    </submittedName>
</protein>